<keyword evidence="2" id="KW-0597">Phosphoprotein</keyword>
<dbReference type="SUPFAM" id="SSF52151">
    <property type="entry name" value="FabD/lysophospholipase-like"/>
    <property type="match status" value="1"/>
</dbReference>
<dbReference type="Pfam" id="PF00698">
    <property type="entry name" value="Acyl_transf_1"/>
    <property type="match status" value="1"/>
</dbReference>
<dbReference type="SUPFAM" id="SSF51735">
    <property type="entry name" value="NAD(P)-binding Rossmann-fold domains"/>
    <property type="match status" value="3"/>
</dbReference>
<gene>
    <name evidence="8" type="ORF">PG994_000872</name>
</gene>
<dbReference type="EMBL" id="JAQQWL010000001">
    <property type="protein sequence ID" value="KAK8091367.1"/>
    <property type="molecule type" value="Genomic_DNA"/>
</dbReference>
<dbReference type="Gene3D" id="3.40.366.10">
    <property type="entry name" value="Malonyl-Coenzyme A Acyl Carrier Protein, domain 2"/>
    <property type="match status" value="1"/>
</dbReference>
<evidence type="ECO:0000259" key="7">
    <source>
        <dbReference type="SMART" id="SM00827"/>
    </source>
</evidence>
<evidence type="ECO:0000313" key="9">
    <source>
        <dbReference type="Proteomes" id="UP001480595"/>
    </source>
</evidence>
<dbReference type="InterPro" id="IPR057326">
    <property type="entry name" value="KR_dom"/>
</dbReference>
<dbReference type="RefSeq" id="XP_066722913.1">
    <property type="nucleotide sequence ID" value="XM_066852281.1"/>
</dbReference>
<keyword evidence="4" id="KW-0808">Transferase</keyword>
<keyword evidence="5" id="KW-0560">Oxidoreductase</keyword>
<dbReference type="GeneID" id="92085344"/>
<name>A0ABR1X7R2_9PEZI</name>
<accession>A0ABR1X7R2</accession>
<dbReference type="Pfam" id="PF07993">
    <property type="entry name" value="NAD_binding_4"/>
    <property type="match status" value="2"/>
</dbReference>
<evidence type="ECO:0000256" key="5">
    <source>
        <dbReference type="ARBA" id="ARBA00023002"/>
    </source>
</evidence>
<dbReference type="Gene3D" id="3.40.50.720">
    <property type="entry name" value="NAD(P)-binding Rossmann-like Domain"/>
    <property type="match status" value="3"/>
</dbReference>
<keyword evidence="3" id="KW-0489">Methyltransferase</keyword>
<dbReference type="Gene3D" id="3.30.70.3290">
    <property type="match status" value="1"/>
</dbReference>
<keyword evidence="9" id="KW-1185">Reference proteome</keyword>
<evidence type="ECO:0000313" key="8">
    <source>
        <dbReference type="EMBL" id="KAK8091367.1"/>
    </source>
</evidence>
<dbReference type="Proteomes" id="UP001480595">
    <property type="component" value="Unassembled WGS sequence"/>
</dbReference>
<proteinExistence type="predicted"/>
<evidence type="ECO:0000256" key="3">
    <source>
        <dbReference type="ARBA" id="ARBA00022603"/>
    </source>
</evidence>
<dbReference type="PANTHER" id="PTHR43775:SF51">
    <property type="entry name" value="INACTIVE PHENOLPHTHIOCEROL SYNTHESIS POLYKETIDE SYNTHASE TYPE I PKS1-RELATED"/>
    <property type="match status" value="1"/>
</dbReference>
<evidence type="ECO:0000256" key="2">
    <source>
        <dbReference type="ARBA" id="ARBA00022553"/>
    </source>
</evidence>
<evidence type="ECO:0000256" key="1">
    <source>
        <dbReference type="ARBA" id="ARBA00022450"/>
    </source>
</evidence>
<dbReference type="SMART" id="SM00822">
    <property type="entry name" value="PKS_KR"/>
    <property type="match status" value="1"/>
</dbReference>
<reference evidence="8 9" key="1">
    <citation type="submission" date="2023-01" db="EMBL/GenBank/DDBJ databases">
        <title>Analysis of 21 Apiospora genomes using comparative genomics revels a genus with tremendous synthesis potential of carbohydrate active enzymes and secondary metabolites.</title>
        <authorList>
            <person name="Sorensen T."/>
        </authorList>
    </citation>
    <scope>NUCLEOTIDE SEQUENCE [LARGE SCALE GENOMIC DNA]</scope>
    <source>
        <strain evidence="8 9">CBS 135458</strain>
    </source>
</reference>
<sequence length="1359" mass="147968">MQAEKLYRHIDGLDDDTSLKDVAFSLATTRTQFRLREVLLTRGRLELTDQLKSIMQPSSLASYATETPKTPKLAMLFTGQGSQWPGMGKDLYESHPIFREAIDEIVAKFTQLERPLLDVMWAEPASQAAEMLKRTDFGQPALFAVGVALWRLWQSWGVTPELVLGHSLGELVAAHVGGVMNLTDGCRLVAARGRLMQAQSGDTMMMSLEATAAEVTAAIGELEVAQSVDIGLYNAPRQTVVSGDAASVEKMAGYFSRLGRKTTSLATGHAFHSRHMDGMLDEFRDVAETIQFKRPRMRIVSSVYGKLAEPGELEIADYWVRQAREPVRFRDGIQELSDQGAEVFLELGPQPVLCGLGVATLANSQYSGSHTWLPSLIRSQDGMSVLGRSLAGLHTRHLSINWSAFFKPFGCRRVELPTYAFQRNYHARVVEKSHPQEKTVLDRRPLPEGHQFEIVWHAVEMETNHRLHDLHGTWGLLLPAGHTNWTRRVESMLSCAGLGMAIIEHIKDATMLDGLVCLWDSDTALLPQAQDLIAKALKQLQEAAEMQFTPSLVWITHGAVGTGIESRDQVLQLGAAPLWGLMRTARSEHPELRLRLIDLGEELGANTAASLTYTLALQEEPECVVSPGKTLVPRMQRIGHSPKNSAKPLLRHDGAVLITGGLGGLGARVAKWLAREHSIRDLVLCSRKGSETPGAQTFVDELSRIGTKATVIAGDVAEAGSVKKMMALFGKERPLGGVIHAAGVSDSGVLSTLTPAQCATTFLPKVHGAWLLHQYTRDLDLDMFVMFSSISGVMGMSGVANYAAANTFLDALAHLRRAQHLPASSVAYGTWAGDGMASRLSNTTRSHLALIGLDPLAPGNGLQSLQDAVSEGRALTVAAALDLRRLQDFYDEEGGVPALLRLLLPDTRRGPQAPRAMDLRKSLGEAGPGQSKDMMLDKVREVVAKALAGVTGLTLSVNIAFLYPNLTALARFLLSQLQDMNTSPSSEILACSDTTATSVSDILELDVEAIEKGCLDSTFTFDNVTRDAETLGRCPDAVFVTGATGFVGAFILGDLLRRGITTYCLVRANGMDVARRRVVSTLEGYGLWKSSFASMMHPVVGDLGQRLFGLSEESFEELTDRVGAICHSGALVDWMRPLKEYVGPNIVSAHEVLRLASRGRAKSFVAERLVAAARWRGAKATVYRLPYVTASTMSGHFRRDGGDFLHNLISGSLELGAFPRLEANLSAVLPVDYLSKTMVDVVTLEEARRGRDYDFLNAGAPSCNDFFALFNGTRGGRRELVGFGDWKRRALDHAARFPKGRLARIAAVLDSYNDDTAAGMFKGLPVGEHVLGGSDCAAPAMNEQFVAIYMKCMDAQSES</sequence>
<dbReference type="InterPro" id="IPR013968">
    <property type="entry name" value="PKS_KR"/>
</dbReference>
<evidence type="ECO:0000259" key="6">
    <source>
        <dbReference type="SMART" id="SM00822"/>
    </source>
</evidence>
<protein>
    <recommendedName>
        <fullName evidence="10">Polyketide synthase</fullName>
    </recommendedName>
</protein>
<dbReference type="InterPro" id="IPR050091">
    <property type="entry name" value="PKS_NRPS_Biosynth_Enz"/>
</dbReference>
<dbReference type="PANTHER" id="PTHR43775">
    <property type="entry name" value="FATTY ACID SYNTHASE"/>
    <property type="match status" value="1"/>
</dbReference>
<feature type="domain" description="Ketoreductase" evidence="6">
    <location>
        <begin position="654"/>
        <end position="834"/>
    </location>
</feature>
<feature type="domain" description="Malonyl-CoA:ACP transacylase (MAT)" evidence="7">
    <location>
        <begin position="76"/>
        <end position="380"/>
    </location>
</feature>
<dbReference type="SMART" id="SM00827">
    <property type="entry name" value="PKS_AT"/>
    <property type="match status" value="1"/>
</dbReference>
<dbReference type="InterPro" id="IPR013120">
    <property type="entry name" value="FAR_NAD-bd"/>
</dbReference>
<keyword evidence="1" id="KW-0596">Phosphopantetheine</keyword>
<organism evidence="8 9">
    <name type="scientific">Apiospora phragmitis</name>
    <dbReference type="NCBI Taxonomy" id="2905665"/>
    <lineage>
        <taxon>Eukaryota</taxon>
        <taxon>Fungi</taxon>
        <taxon>Dikarya</taxon>
        <taxon>Ascomycota</taxon>
        <taxon>Pezizomycotina</taxon>
        <taxon>Sordariomycetes</taxon>
        <taxon>Xylariomycetidae</taxon>
        <taxon>Amphisphaeriales</taxon>
        <taxon>Apiosporaceae</taxon>
        <taxon>Apiospora</taxon>
    </lineage>
</organism>
<dbReference type="InterPro" id="IPR014043">
    <property type="entry name" value="Acyl_transferase_dom"/>
</dbReference>
<dbReference type="Pfam" id="PF08659">
    <property type="entry name" value="KR"/>
    <property type="match status" value="1"/>
</dbReference>
<evidence type="ECO:0000256" key="4">
    <source>
        <dbReference type="ARBA" id="ARBA00022679"/>
    </source>
</evidence>
<dbReference type="InterPro" id="IPR016036">
    <property type="entry name" value="Malonyl_transacylase_ACP-bd"/>
</dbReference>
<evidence type="ECO:0008006" key="10">
    <source>
        <dbReference type="Google" id="ProtNLM"/>
    </source>
</evidence>
<dbReference type="InterPro" id="IPR001227">
    <property type="entry name" value="Ac_transferase_dom_sf"/>
</dbReference>
<dbReference type="InterPro" id="IPR036291">
    <property type="entry name" value="NAD(P)-bd_dom_sf"/>
</dbReference>
<dbReference type="CDD" id="cd08956">
    <property type="entry name" value="KR_3_FAS_SDR_x"/>
    <property type="match status" value="1"/>
</dbReference>
<comment type="caution">
    <text evidence="8">The sequence shown here is derived from an EMBL/GenBank/DDBJ whole genome shotgun (WGS) entry which is preliminary data.</text>
</comment>
<dbReference type="SUPFAM" id="SSF55048">
    <property type="entry name" value="Probable ACP-binding domain of malonyl-CoA ACP transacylase"/>
    <property type="match status" value="1"/>
</dbReference>
<dbReference type="InterPro" id="IPR016035">
    <property type="entry name" value="Acyl_Trfase/lysoPLipase"/>
</dbReference>